<feature type="domain" description="Solute-binding protein family 3/N-terminal" evidence="4">
    <location>
        <begin position="96"/>
        <end position="322"/>
    </location>
</feature>
<accession>N0BC07</accession>
<dbReference type="Gene3D" id="3.40.190.10">
    <property type="entry name" value="Periplasmic binding protein-like II"/>
    <property type="match status" value="2"/>
</dbReference>
<dbReference type="EMBL" id="CP005587">
    <property type="protein sequence ID" value="AGK57670.1"/>
    <property type="molecule type" value="Genomic_DNA"/>
</dbReference>
<dbReference type="InterPro" id="IPR022448">
    <property type="entry name" value="Quinoprotein_dehydrogenase"/>
</dbReference>
<protein>
    <submittedName>
        <fullName evidence="5">Family 3 extracellular solute-binding protein</fullName>
    </submittedName>
</protein>
<evidence type="ECO:0000313" key="5">
    <source>
        <dbReference type="EMBL" id="AGK57670.1"/>
    </source>
</evidence>
<dbReference type="KEGG" id="hdt:HYPDE_29978"/>
<feature type="transmembrane region" description="Helical" evidence="3">
    <location>
        <begin position="57"/>
        <end position="78"/>
    </location>
</feature>
<evidence type="ECO:0000256" key="2">
    <source>
        <dbReference type="SAM" id="MobiDB-lite"/>
    </source>
</evidence>
<dbReference type="PROSITE" id="PS51257">
    <property type="entry name" value="PROKAR_LIPOPROTEIN"/>
    <property type="match status" value="1"/>
</dbReference>
<name>N0BC07_9HYPH</name>
<dbReference type="PANTHER" id="PTHR35936">
    <property type="entry name" value="MEMBRANE-BOUND LYTIC MUREIN TRANSGLYCOSYLASE F"/>
    <property type="match status" value="1"/>
</dbReference>
<keyword evidence="3" id="KW-0472">Membrane</keyword>
<dbReference type="HOGENOM" id="CLU_056715_0_0_5"/>
<organism evidence="5 6">
    <name type="scientific">Hyphomicrobium denitrificans 1NES1</name>
    <dbReference type="NCBI Taxonomy" id="670307"/>
    <lineage>
        <taxon>Bacteria</taxon>
        <taxon>Pseudomonadati</taxon>
        <taxon>Pseudomonadota</taxon>
        <taxon>Alphaproteobacteria</taxon>
        <taxon>Hyphomicrobiales</taxon>
        <taxon>Hyphomicrobiaceae</taxon>
        <taxon>Hyphomicrobium</taxon>
    </lineage>
</organism>
<reference evidence="5 6" key="1">
    <citation type="journal article" date="2013" name="Genome Announc.">
        <title>Genome sequences for three denitrifying bacterial strains isolated from a uranium- and nitrate-contaminated subsurface environment.</title>
        <authorList>
            <person name="Venkatramanan R."/>
            <person name="Prakash O."/>
            <person name="Woyke T."/>
            <person name="Chain P."/>
            <person name="Goodwin L.A."/>
            <person name="Watson D."/>
            <person name="Brooks S."/>
            <person name="Kostka J.E."/>
            <person name="Green S.J."/>
        </authorList>
    </citation>
    <scope>NUCLEOTIDE SEQUENCE [LARGE SCALE GENOMIC DNA]</scope>
    <source>
        <strain evidence="5 6">1NES1</strain>
    </source>
</reference>
<keyword evidence="3" id="KW-1133">Transmembrane helix</keyword>
<keyword evidence="6" id="KW-1185">Reference proteome</keyword>
<evidence type="ECO:0000256" key="3">
    <source>
        <dbReference type="SAM" id="Phobius"/>
    </source>
</evidence>
<dbReference type="eggNOG" id="COG0834">
    <property type="taxonomic scope" value="Bacteria"/>
</dbReference>
<dbReference type="PANTHER" id="PTHR35936:SF17">
    <property type="entry name" value="ARGININE-BINDING EXTRACELLULAR PROTEIN ARTP"/>
    <property type="match status" value="1"/>
</dbReference>
<feature type="region of interest" description="Disordered" evidence="2">
    <location>
        <begin position="340"/>
        <end position="368"/>
    </location>
</feature>
<dbReference type="SUPFAM" id="SSF53850">
    <property type="entry name" value="Periplasmic binding protein-like II"/>
    <property type="match status" value="1"/>
</dbReference>
<proteinExistence type="predicted"/>
<dbReference type="STRING" id="670307.HYPDE_29978"/>
<dbReference type="AlphaFoldDB" id="N0BC07"/>
<dbReference type="SMART" id="SM00062">
    <property type="entry name" value="PBPb"/>
    <property type="match status" value="1"/>
</dbReference>
<keyword evidence="3" id="KW-0812">Transmembrane</keyword>
<evidence type="ECO:0000259" key="4">
    <source>
        <dbReference type="SMART" id="SM00062"/>
    </source>
</evidence>
<gene>
    <name evidence="5" type="ORF">HYPDE_29978</name>
</gene>
<feature type="compositionally biased region" description="Low complexity" evidence="2">
    <location>
        <begin position="356"/>
        <end position="368"/>
    </location>
</feature>
<evidence type="ECO:0000256" key="1">
    <source>
        <dbReference type="ARBA" id="ARBA00022729"/>
    </source>
</evidence>
<sequence length="368" mass="39605">MRLALSAWRKAPNISFGKVLWGQVVITACPLTVMGSRQAHRNKQKGIDVRKQAIGNVISSAPILVLTVAGVFSGLAFASTANAASVPRADLVNRQELRVCADPSDLPFSNQKGEGFENKIADIIASELKIPVKYTWFPKSMGFIRMTLGAKRCDLVIGWGQGDDIVLNTNAIYRSTSVLLYKKGTGLDGVDTLADPRLKGKRIGVQQGSAGGNLAAKYGLMGNVHGYPMNVDRRFSNPAEDMINDIRKGDVDAGVLWGPIGAYWASRGGEPLVVVPLVKEKGAEKIAFRITMGVRNGDDAWKRQLNEIIRKRQGDIDKVLLDYGVPLLVDDDTSMEMVTRPRTTASAEGSADASKTAATPAQPAATTP</sequence>
<keyword evidence="1" id="KW-0732">Signal</keyword>
<dbReference type="Proteomes" id="UP000005952">
    <property type="component" value="Chromosome"/>
</dbReference>
<dbReference type="InterPro" id="IPR001638">
    <property type="entry name" value="Solute-binding_3/MltF_N"/>
</dbReference>
<evidence type="ECO:0000313" key="6">
    <source>
        <dbReference type="Proteomes" id="UP000005952"/>
    </source>
</evidence>
<dbReference type="NCBIfam" id="TIGR03871">
    <property type="entry name" value="ABC_peri_MoxJ_2"/>
    <property type="match status" value="1"/>
</dbReference>